<dbReference type="GO" id="GO:0003677">
    <property type="term" value="F:DNA binding"/>
    <property type="evidence" value="ECO:0007669"/>
    <property type="project" value="UniProtKB-KW"/>
</dbReference>
<evidence type="ECO:0000256" key="2">
    <source>
        <dbReference type="ARBA" id="ARBA00023015"/>
    </source>
</evidence>
<dbReference type="InterPro" id="IPR036388">
    <property type="entry name" value="WH-like_DNA-bd_sf"/>
</dbReference>
<dbReference type="GO" id="GO:0003700">
    <property type="term" value="F:DNA-binding transcription factor activity"/>
    <property type="evidence" value="ECO:0007669"/>
    <property type="project" value="InterPro"/>
</dbReference>
<dbReference type="AlphaFoldDB" id="A0A418JMK4"/>
<dbReference type="PANTHER" id="PTHR30419">
    <property type="entry name" value="HTH-TYPE TRANSCRIPTIONAL REGULATOR YBHD"/>
    <property type="match status" value="1"/>
</dbReference>
<dbReference type="Pfam" id="PF00126">
    <property type="entry name" value="HTH_1"/>
    <property type="match status" value="1"/>
</dbReference>
<proteinExistence type="inferred from homology"/>
<gene>
    <name evidence="6" type="ORF">BUZ57_00595</name>
</gene>
<dbReference type="SUPFAM" id="SSF46785">
    <property type="entry name" value="Winged helix' DNA-binding domain"/>
    <property type="match status" value="1"/>
</dbReference>
<feature type="domain" description="HTH lysR-type" evidence="5">
    <location>
        <begin position="1"/>
        <end position="58"/>
    </location>
</feature>
<dbReference type="PRINTS" id="PR00039">
    <property type="entry name" value="HTHLYSR"/>
</dbReference>
<dbReference type="InterPro" id="IPR036390">
    <property type="entry name" value="WH_DNA-bd_sf"/>
</dbReference>
<dbReference type="PROSITE" id="PS50931">
    <property type="entry name" value="HTH_LYSR"/>
    <property type="match status" value="1"/>
</dbReference>
<evidence type="ECO:0000313" key="6">
    <source>
        <dbReference type="EMBL" id="RIO47804.1"/>
    </source>
</evidence>
<dbReference type="Proteomes" id="UP000285625">
    <property type="component" value="Unassembled WGS sequence"/>
</dbReference>
<dbReference type="InterPro" id="IPR005119">
    <property type="entry name" value="LysR_subst-bd"/>
</dbReference>
<dbReference type="InterPro" id="IPR000847">
    <property type="entry name" value="LysR_HTH_N"/>
</dbReference>
<organism evidence="6 7">
    <name type="scientific">Staphylococcus hyicus</name>
    <dbReference type="NCBI Taxonomy" id="1284"/>
    <lineage>
        <taxon>Bacteria</taxon>
        <taxon>Bacillati</taxon>
        <taxon>Bacillota</taxon>
        <taxon>Bacilli</taxon>
        <taxon>Bacillales</taxon>
        <taxon>Staphylococcaceae</taxon>
        <taxon>Staphylococcus</taxon>
    </lineage>
</organism>
<evidence type="ECO:0000256" key="3">
    <source>
        <dbReference type="ARBA" id="ARBA00023125"/>
    </source>
</evidence>
<protein>
    <submittedName>
        <fullName evidence="6">LysR family transcriptional regulator</fullName>
    </submittedName>
</protein>
<dbReference type="Gene3D" id="3.40.190.290">
    <property type="match status" value="1"/>
</dbReference>
<dbReference type="Pfam" id="PF03466">
    <property type="entry name" value="LysR_substrate"/>
    <property type="match status" value="1"/>
</dbReference>
<evidence type="ECO:0000256" key="1">
    <source>
        <dbReference type="ARBA" id="ARBA00009437"/>
    </source>
</evidence>
<dbReference type="CDD" id="cd05466">
    <property type="entry name" value="PBP2_LTTR_substrate"/>
    <property type="match status" value="1"/>
</dbReference>
<evidence type="ECO:0000256" key="4">
    <source>
        <dbReference type="ARBA" id="ARBA00023163"/>
    </source>
</evidence>
<comment type="similarity">
    <text evidence="1">Belongs to the LysR transcriptional regulatory family.</text>
</comment>
<dbReference type="InterPro" id="IPR050950">
    <property type="entry name" value="HTH-type_LysR_regulators"/>
</dbReference>
<dbReference type="FunFam" id="1.10.10.10:FF:000001">
    <property type="entry name" value="LysR family transcriptional regulator"/>
    <property type="match status" value="1"/>
</dbReference>
<accession>A0A418JMK4</accession>
<dbReference type="SUPFAM" id="SSF53850">
    <property type="entry name" value="Periplasmic binding protein-like II"/>
    <property type="match status" value="1"/>
</dbReference>
<sequence>MKIVQLEYFIEVVNQNSFTKAARALHISQPSLTATIKKMEQQLGYALLQRTTKDISITEKGIQFYNHAKHLVHQYHLTLEQMYDLKVSQTPKIKISILESTAHWIATIIKQHQLEHLDQHYQVTEILDLNTLTQHLLDFEIHFGISNDKIKHEAIISIPLYTEDYVILTPKDAFKGKKSMSIQGLPLIVPIRPYQVRKHIDDYFTHLQAHPNIVMEVERFEVATNFVHQHMGYAVIPRIYYQSFKTSHLDAIPIYPNINRTIYINFAKNRQFTPQMTALLSKIQTYWSLQNNESPI</sequence>
<keyword evidence="3" id="KW-0238">DNA-binding</keyword>
<evidence type="ECO:0000313" key="7">
    <source>
        <dbReference type="Proteomes" id="UP000285625"/>
    </source>
</evidence>
<comment type="caution">
    <text evidence="6">The sequence shown here is derived from an EMBL/GenBank/DDBJ whole genome shotgun (WGS) entry which is preliminary data.</text>
</comment>
<keyword evidence="2" id="KW-0805">Transcription regulation</keyword>
<keyword evidence="4" id="KW-0804">Transcription</keyword>
<evidence type="ECO:0000259" key="5">
    <source>
        <dbReference type="PROSITE" id="PS50931"/>
    </source>
</evidence>
<dbReference type="EMBL" id="QXVO01000001">
    <property type="protein sequence ID" value="RIO47804.1"/>
    <property type="molecule type" value="Genomic_DNA"/>
</dbReference>
<dbReference type="STRING" id="1284.SHYC_02775"/>
<dbReference type="PANTHER" id="PTHR30419:SF8">
    <property type="entry name" value="NITROGEN ASSIMILATION TRANSCRIPTIONAL ACTIVATOR-RELATED"/>
    <property type="match status" value="1"/>
</dbReference>
<reference evidence="6 7" key="1">
    <citation type="journal article" date="2016" name="Front. Microbiol.">
        <title>Comprehensive Phylogenetic Analysis of Bovine Non-aureus Staphylococci Species Based on Whole-Genome Sequencing.</title>
        <authorList>
            <person name="Naushad S."/>
            <person name="Barkema H.W."/>
            <person name="Luby C."/>
            <person name="Condas L.A."/>
            <person name="Nobrega D.B."/>
            <person name="Carson D.A."/>
            <person name="De Buck J."/>
        </authorList>
    </citation>
    <scope>NUCLEOTIDE SEQUENCE [LARGE SCALE GENOMIC DNA]</scope>
    <source>
        <strain evidence="6 7">SNUC 5959</strain>
    </source>
</reference>
<dbReference type="RefSeq" id="WP_119634980.1">
    <property type="nucleotide sequence ID" value="NZ_QXVO01000001.1"/>
</dbReference>
<dbReference type="Gene3D" id="1.10.10.10">
    <property type="entry name" value="Winged helix-like DNA-binding domain superfamily/Winged helix DNA-binding domain"/>
    <property type="match status" value="1"/>
</dbReference>
<name>A0A418JMK4_STAHY</name>
<dbReference type="GO" id="GO:0005829">
    <property type="term" value="C:cytosol"/>
    <property type="evidence" value="ECO:0007669"/>
    <property type="project" value="TreeGrafter"/>
</dbReference>